<feature type="region of interest" description="Disordered" evidence="1">
    <location>
        <begin position="731"/>
        <end position="765"/>
    </location>
</feature>
<dbReference type="Proteomes" id="UP000093000">
    <property type="component" value="Unassembled WGS sequence"/>
</dbReference>
<evidence type="ECO:0000313" key="2">
    <source>
        <dbReference type="EMBL" id="OBZ84938.1"/>
    </source>
</evidence>
<feature type="compositionally biased region" description="Low complexity" evidence="1">
    <location>
        <begin position="494"/>
        <end position="503"/>
    </location>
</feature>
<dbReference type="STRING" id="101091.A0A1C7N7J0"/>
<dbReference type="InParanoid" id="A0A1C7N7J0"/>
<name>A0A1C7N7J0_9FUNG</name>
<feature type="compositionally biased region" description="Low complexity" evidence="1">
    <location>
        <begin position="682"/>
        <end position="693"/>
    </location>
</feature>
<evidence type="ECO:0000256" key="1">
    <source>
        <dbReference type="SAM" id="MobiDB-lite"/>
    </source>
</evidence>
<dbReference type="AlphaFoldDB" id="A0A1C7N7J0"/>
<feature type="compositionally biased region" description="Basic residues" evidence="1">
    <location>
        <begin position="994"/>
        <end position="1003"/>
    </location>
</feature>
<accession>A0A1C7N7J0</accession>
<feature type="region of interest" description="Disordered" evidence="1">
    <location>
        <begin position="981"/>
        <end position="1003"/>
    </location>
</feature>
<organism evidence="2 3">
    <name type="scientific">Choanephora cucurbitarum</name>
    <dbReference type="NCBI Taxonomy" id="101091"/>
    <lineage>
        <taxon>Eukaryota</taxon>
        <taxon>Fungi</taxon>
        <taxon>Fungi incertae sedis</taxon>
        <taxon>Mucoromycota</taxon>
        <taxon>Mucoromycotina</taxon>
        <taxon>Mucoromycetes</taxon>
        <taxon>Mucorales</taxon>
        <taxon>Mucorineae</taxon>
        <taxon>Choanephoraceae</taxon>
        <taxon>Choanephoroideae</taxon>
        <taxon>Choanephora</taxon>
    </lineage>
</organism>
<sequence length="1003" mass="114614">MPKSLYLSDSLCTDMEIPLVDKKITFTNQTYETFRLQHSPPQCGTSVLPLLFDFFHLTSQPAYIWDSFNHYYKQRFCASPSETASMESSNHLLKEAIRLFVTHNLLYSMFIDSQTLIVLQSDPLLFASCLQSVHVNEYKSSSRHPVANRSQESNYDLLLVFGILSLTFSSLHEHEKNDDLIEHAMAFYQKAHTLFFQLSFPVAPSDPASPALEQKDLFSLLKATILLAHFQCSVISPEQAFTTIRIGLDILHRTPFELDEEGLVILKTLDAWHIWLAFYLCMPYTHIVLAKLQREPTLSDSKFTKEQQWAFDIVDSYSQLMRITMKRQKSTHSQQTKESLLSSFSLPTKPLFDFVHHGKNPWLTISLFQHVLDIHIKLFSLKHNLTSFTHTYSIDSFVKSSQHILDISSKIVNYFSHITTYFSQQEKIEHFNELYSTLNKIAKASTMCRQTLEVIVNQLNHPEFSLNADSAIKRRERKRLNKLKKTTAPPSPSPSSSSDATAVVVSRTKPSISITSCDTGGGAMISNTTSQPDTPSTMSQFLAHPTIPSELLLMESTKTPGLDHMASHPTSIHSRADIDREQLEKLSHKPSRLQQQYQQYQHEQQILIQQQRYQRQWSELDLQPEHSISSNNHPNSHYLFSSKYTMPSSIHTTHSPRHKNEYNTPILPPQDDINDHYHFYQNNNKRNNHHSSSNFNLQTYKKFKPNVHITTSHYNQKQPSQNQPFHDLQENSELVSASSEQDRSRQNSLANTPFIDVNELTSEPQSTDDDAALMYWMLDSNNNPNTFYQVATTPSTPTAIHPPLSSDDTKSETELVSSPVQQTHFGYQNSSTPQSNSIAAIQSWQPSVEVDDTSLNAVTKLPLPQPSKSVIQPVNHWATSASKGTWSKFFFASEMQTLHYQTPPLVHYNEQSPFPMHLNMIQEEHRQPHGSSKPFFYSYHQKNLTDRSNRNLVVLPSQPIQTTNAHEDAVAAAVWAATADKTNSNDPKDVTFTPKRRKHPNTI</sequence>
<dbReference type="OrthoDB" id="39175at2759"/>
<feature type="region of interest" description="Disordered" evidence="1">
    <location>
        <begin position="482"/>
        <end position="503"/>
    </location>
</feature>
<proteinExistence type="predicted"/>
<protein>
    <submittedName>
        <fullName evidence="2">Uncharacterized protein</fullName>
    </submittedName>
</protein>
<feature type="region of interest" description="Disordered" evidence="1">
    <location>
        <begin position="649"/>
        <end position="693"/>
    </location>
</feature>
<keyword evidence="3" id="KW-1185">Reference proteome</keyword>
<evidence type="ECO:0000313" key="3">
    <source>
        <dbReference type="Proteomes" id="UP000093000"/>
    </source>
</evidence>
<dbReference type="EMBL" id="LUGH01000453">
    <property type="protein sequence ID" value="OBZ84938.1"/>
    <property type="molecule type" value="Genomic_DNA"/>
</dbReference>
<gene>
    <name evidence="2" type="ORF">A0J61_07016</name>
</gene>
<comment type="caution">
    <text evidence="2">The sequence shown here is derived from an EMBL/GenBank/DDBJ whole genome shotgun (WGS) entry which is preliminary data.</text>
</comment>
<reference evidence="2 3" key="1">
    <citation type="submission" date="2016-03" db="EMBL/GenBank/DDBJ databases">
        <title>Choanephora cucurbitarum.</title>
        <authorList>
            <person name="Min B."/>
            <person name="Park H."/>
            <person name="Park J.-H."/>
            <person name="Shin H.-D."/>
            <person name="Choi I.-G."/>
        </authorList>
    </citation>
    <scope>NUCLEOTIDE SEQUENCE [LARGE SCALE GENOMIC DNA]</scope>
    <source>
        <strain evidence="2 3">KUS-F28377</strain>
    </source>
</reference>